<feature type="transmembrane region" description="Helical" evidence="7">
    <location>
        <begin position="437"/>
        <end position="461"/>
    </location>
</feature>
<gene>
    <name evidence="9" type="ORF">UFOPK1591_00854</name>
</gene>
<dbReference type="PROSITE" id="PS50156">
    <property type="entry name" value="SSD"/>
    <property type="match status" value="1"/>
</dbReference>
<keyword evidence="4 7" id="KW-1133">Transmembrane helix</keyword>
<feature type="transmembrane region" description="Helical" evidence="7">
    <location>
        <begin position="347"/>
        <end position="367"/>
    </location>
</feature>
<sequence length="905" mass="93969">MASLLYRLGQFSARRAWLVVVAWALVLVATAAAAFGLGGTLSSSMTLNGTPSQSVIDQLKESFPDASRGSAQFVFHKSDGTPFTESERAAIDAALSKTAELTQVSGVVNPFVAQSAKDDKIAELADAQKKIDAAPQQLVDGQAAIDAGWVKIAEAETQLLNGQAEIASGLSQVAQSRPSLEANKSQLQSAIAQATSAGAPQSQIDQLTAQLQQVTSGLAQLDESAAALASAQRASAAGSEEIADNKQALADAQRELDTARADLPGQIEKVGWGQELLDAADKYRAVSVDSQTALGGVYFTTPLSDVSPETKQAVIDSLSGLNLPNVDVEFSKELATSLGSIVGPGEIVGLVIAAVVLFIMLSTLIAAGLPVITALLGVAISALGAFALSSVIEMNSTTPTLAVMLGLAVGIDYSLFVLNRHRRQLKAGVPVQESIALANGTSGSAVLFAGLTVIIALLALNLTGIEFLGLMGSIGAIAIAISVIAALTFTPAMMKFAGLKVLSRKERARLDGVKTGSIPQVSEKAAITANREIWAAKRPVWALVITVGVLLITAIPFASMRLGLSDGFSEPVESTQYRAYELTSEGFGAGQNGQITAVVSFETPLTGDDVLATQADVASTLMTVENVEAVVAGSPSPDSQTLIFSVVPSEGPAAESTERVVNDLRAKAVAVEASTGGELGITGLAAVNIDISKKLADALPLYLGTVLALSVLLMILVFRSIAVPLVASAGFLLSVLAALGAVTAVYQWGWLGSVFGVHNPGPIMNFLPTILIGVLFGLAMDYQLFIATGIREAYVHGDSARVAITRGVHAGRAVVIAAAIIMIAVFGSFAFAESTMIRPMGFGLAFGVLVDAFLVRLLLIPAVLRLLGKGAWWLPAWLNRVLPDVDVEGSSLERGNRKQEVVLVA</sequence>
<evidence type="ECO:0000256" key="1">
    <source>
        <dbReference type="ARBA" id="ARBA00004651"/>
    </source>
</evidence>
<dbReference type="EMBL" id="CAEZTD010000059">
    <property type="protein sequence ID" value="CAB4562918.1"/>
    <property type="molecule type" value="Genomic_DNA"/>
</dbReference>
<dbReference type="InterPro" id="IPR004869">
    <property type="entry name" value="MMPL_dom"/>
</dbReference>
<comment type="subcellular location">
    <subcellularLocation>
        <location evidence="1">Cell membrane</location>
        <topology evidence="1">Multi-pass membrane protein</topology>
    </subcellularLocation>
</comment>
<feature type="transmembrane region" description="Helical" evidence="7">
    <location>
        <begin position="398"/>
        <end position="416"/>
    </location>
</feature>
<evidence type="ECO:0000256" key="3">
    <source>
        <dbReference type="ARBA" id="ARBA00022692"/>
    </source>
</evidence>
<feature type="transmembrane region" description="Helical" evidence="7">
    <location>
        <begin position="374"/>
        <end position="392"/>
    </location>
</feature>
<feature type="transmembrane region" description="Helical" evidence="7">
    <location>
        <begin position="725"/>
        <end position="746"/>
    </location>
</feature>
<feature type="transmembrane region" description="Helical" evidence="7">
    <location>
        <begin position="766"/>
        <end position="790"/>
    </location>
</feature>
<feature type="coiled-coil region" evidence="6">
    <location>
        <begin position="204"/>
        <end position="262"/>
    </location>
</feature>
<dbReference type="SUPFAM" id="SSF82866">
    <property type="entry name" value="Multidrug efflux transporter AcrB transmembrane domain"/>
    <property type="match status" value="2"/>
</dbReference>
<dbReference type="PANTHER" id="PTHR33406:SF13">
    <property type="entry name" value="MEMBRANE PROTEIN YDFJ"/>
    <property type="match status" value="1"/>
</dbReference>
<evidence type="ECO:0000256" key="7">
    <source>
        <dbReference type="SAM" id="Phobius"/>
    </source>
</evidence>
<evidence type="ECO:0000256" key="4">
    <source>
        <dbReference type="ARBA" id="ARBA00022989"/>
    </source>
</evidence>
<evidence type="ECO:0000256" key="6">
    <source>
        <dbReference type="SAM" id="Coils"/>
    </source>
</evidence>
<evidence type="ECO:0000313" key="9">
    <source>
        <dbReference type="EMBL" id="CAB4562918.1"/>
    </source>
</evidence>
<dbReference type="InterPro" id="IPR050545">
    <property type="entry name" value="Mycobact_MmpL"/>
</dbReference>
<feature type="transmembrane region" description="Helical" evidence="7">
    <location>
        <begin position="467"/>
        <end position="490"/>
    </location>
</feature>
<organism evidence="9">
    <name type="scientific">freshwater metagenome</name>
    <dbReference type="NCBI Taxonomy" id="449393"/>
    <lineage>
        <taxon>unclassified sequences</taxon>
        <taxon>metagenomes</taxon>
        <taxon>ecological metagenomes</taxon>
    </lineage>
</organism>
<feature type="domain" description="SSD" evidence="8">
    <location>
        <begin position="372"/>
        <end position="496"/>
    </location>
</feature>
<evidence type="ECO:0000259" key="8">
    <source>
        <dbReference type="PROSITE" id="PS50156"/>
    </source>
</evidence>
<reference evidence="9" key="1">
    <citation type="submission" date="2020-05" db="EMBL/GenBank/DDBJ databases">
        <authorList>
            <person name="Chiriac C."/>
            <person name="Salcher M."/>
            <person name="Ghai R."/>
            <person name="Kavagutti S V."/>
        </authorList>
    </citation>
    <scope>NUCLEOTIDE SEQUENCE</scope>
</reference>
<keyword evidence="6" id="KW-0175">Coiled coil</keyword>
<dbReference type="InterPro" id="IPR000731">
    <property type="entry name" value="SSD"/>
</dbReference>
<keyword evidence="2" id="KW-1003">Cell membrane</keyword>
<protein>
    <submittedName>
        <fullName evidence="9">Unannotated protein</fullName>
    </submittedName>
</protein>
<accession>A0A6J6DP47</accession>
<feature type="transmembrane region" description="Helical" evidence="7">
    <location>
        <begin position="810"/>
        <end position="832"/>
    </location>
</feature>
<name>A0A6J6DP47_9ZZZZ</name>
<keyword evidence="3 7" id="KW-0812">Transmembrane</keyword>
<keyword evidence="5 7" id="KW-0472">Membrane</keyword>
<evidence type="ECO:0000256" key="2">
    <source>
        <dbReference type="ARBA" id="ARBA00022475"/>
    </source>
</evidence>
<dbReference type="Pfam" id="PF03176">
    <property type="entry name" value="MMPL"/>
    <property type="match status" value="2"/>
</dbReference>
<dbReference type="AlphaFoldDB" id="A0A6J6DP47"/>
<proteinExistence type="predicted"/>
<dbReference type="GO" id="GO:0005886">
    <property type="term" value="C:plasma membrane"/>
    <property type="evidence" value="ECO:0007669"/>
    <property type="project" value="UniProtKB-SubCell"/>
</dbReference>
<feature type="transmembrane region" description="Helical" evidence="7">
    <location>
        <begin position="540"/>
        <end position="559"/>
    </location>
</feature>
<dbReference type="PANTHER" id="PTHR33406">
    <property type="entry name" value="MEMBRANE PROTEIN MJ1562-RELATED"/>
    <property type="match status" value="1"/>
</dbReference>
<feature type="transmembrane region" description="Helical" evidence="7">
    <location>
        <begin position="844"/>
        <end position="864"/>
    </location>
</feature>
<evidence type="ECO:0000256" key="5">
    <source>
        <dbReference type="ARBA" id="ARBA00023136"/>
    </source>
</evidence>
<feature type="transmembrane region" description="Helical" evidence="7">
    <location>
        <begin position="699"/>
        <end position="718"/>
    </location>
</feature>
<dbReference type="Gene3D" id="1.20.1640.10">
    <property type="entry name" value="Multidrug efflux transporter AcrB transmembrane domain"/>
    <property type="match status" value="2"/>
</dbReference>